<dbReference type="Bgee" id="ENSMGAG00000001410">
    <property type="expression patterns" value="Expressed in bursa of Fabricius and 17 other cell types or tissues"/>
</dbReference>
<name>G1MRM4_MELGA</name>
<dbReference type="GO" id="GO:0032389">
    <property type="term" value="C:MutLalpha complex"/>
    <property type="evidence" value="ECO:0007669"/>
    <property type="project" value="Ensembl"/>
</dbReference>
<dbReference type="GO" id="GO:0016446">
    <property type="term" value="P:somatic hypermutation of immunoglobulin genes"/>
    <property type="evidence" value="ECO:0007669"/>
    <property type="project" value="Ensembl"/>
</dbReference>
<dbReference type="PANTHER" id="PTHR10073">
    <property type="entry name" value="DNA MISMATCH REPAIR PROTEIN MLH, PMS, MUTL"/>
    <property type="match status" value="1"/>
</dbReference>
<dbReference type="InterPro" id="IPR037198">
    <property type="entry name" value="MutL_C_sf"/>
</dbReference>
<evidence type="ECO:0000256" key="1">
    <source>
        <dbReference type="ARBA" id="ARBA00004123"/>
    </source>
</evidence>
<protein>
    <recommendedName>
        <fullName evidence="11">Mismatch repair endonuclease PMS2</fullName>
    </recommendedName>
    <alternativeName>
        <fullName evidence="13">DNA mismatch repair protein PMS2</fullName>
    </alternativeName>
    <alternativeName>
        <fullName evidence="12">PMS1 protein homolog 2</fullName>
    </alternativeName>
</protein>
<dbReference type="SUPFAM" id="SSF54211">
    <property type="entry name" value="Ribosomal protein S5 domain 2-like"/>
    <property type="match status" value="1"/>
</dbReference>
<keyword evidence="9" id="KW-0539">Nucleus</keyword>
<dbReference type="FunFam" id="3.30.230.10:FF:000032">
    <property type="entry name" value="mismatch repair endonuclease PMS2 isoform X2"/>
    <property type="match status" value="1"/>
</dbReference>
<keyword evidence="6" id="KW-0227">DNA damage</keyword>
<evidence type="ECO:0000313" key="16">
    <source>
        <dbReference type="Ensembl" id="ENSMGAP00000000855.3"/>
    </source>
</evidence>
<dbReference type="GO" id="GO:0048304">
    <property type="term" value="P:positive regulation of isotype switching to IgG isotypes"/>
    <property type="evidence" value="ECO:0007669"/>
    <property type="project" value="Ensembl"/>
</dbReference>
<evidence type="ECO:0000256" key="6">
    <source>
        <dbReference type="ARBA" id="ARBA00022763"/>
    </source>
</evidence>
<feature type="domain" description="DNA mismatch repair protein S5" evidence="15">
    <location>
        <begin position="211"/>
        <end position="349"/>
    </location>
</feature>
<sequence>SCSCSGICSDPRQSIPVTDSEPANKVLPGVFTSFLVFVDVRLKDHGAELIEVSDNGGGVEEENFEGLTLKHYTSKIQDFSDLTHVETFGFRGEALSSLCALSDVTISTCHKSAKIGTRLVFDHNGKITQKAPYPRQRGTTVSVQQLFHTLPVRHKEFQRNIKKEYAKMVQILQAYCIISKGVRINCTNQVGQGKKSPVVSTAGGLNLKENIGAVFGKKQLQSLIPFVQLPPSEAVCEEYGLKSTDLPGKLYRYITGLISRCDHGVGRSTTDRQFFFINQRPCDPAKVVKLVNEVYHLYNKHQYPFIVLNICVDSECVDINVTPDKRQILLQEEKLLLAILKTSLLEMFGSDVNKLNVNQNLLDIAGNLKVPHGDTEKPWVEMSHGSETESPSSEGKRVMTLSRLRESFSLHQSESYFQSPKKVKQRHSSTKQLSLDTILSTVRTQKAVLSEDSESCHETKSKMSVPRRYLRKVEENTDSGFCSTSGSDAGYNTPEAGSCVISETVNNPIEEEFCSSEEQHQNECRKTDGHGEKSLECDIQVSGTEHKIIGVNDWNNQTNLPQEAGSSLPRVKCFKSEADDFKAGVHPEAKNTRNYMPCVDVLVEVKKKTVPLEFSMKALAERVRKIVRQQEKCTETQNYRRFRAKISPGENKVAEDELRKEISKEMFAKMEIIGQFNLGFIIAKLNSDLFIIDQHATDEKYNFEMLQQHTVLQGQKLIVPQNLNLTAVNETVLIENLEIFRKNGFDFVINENAPVTQRVKLISLPTSKNWTFGPQDIDELIFMLSDCPGVMCRPSRVRQMFASRACRKSVMIGTALNVQEMKKLVTHMGEIEHPWNCPHGRPTMRHIASLDLIAAE</sequence>
<dbReference type="AlphaFoldDB" id="G1MRM4"/>
<dbReference type="Gene3D" id="3.30.1370.100">
    <property type="entry name" value="MutL, C-terminal domain, regulatory subdomain"/>
    <property type="match status" value="1"/>
</dbReference>
<evidence type="ECO:0000259" key="15">
    <source>
        <dbReference type="SMART" id="SM01340"/>
    </source>
</evidence>
<dbReference type="GO" id="GO:0048298">
    <property type="term" value="P:positive regulation of isotype switching to IgA isotypes"/>
    <property type="evidence" value="ECO:0007669"/>
    <property type="project" value="Ensembl"/>
</dbReference>
<proteinExistence type="inferred from homology"/>
<dbReference type="Pfam" id="PF01119">
    <property type="entry name" value="DNA_mis_repair"/>
    <property type="match status" value="1"/>
</dbReference>
<keyword evidence="8" id="KW-0067">ATP-binding</keyword>
<evidence type="ECO:0000256" key="11">
    <source>
        <dbReference type="ARBA" id="ARBA00072579"/>
    </source>
</evidence>
<dbReference type="NCBIfam" id="TIGR00585">
    <property type="entry name" value="mutl"/>
    <property type="match status" value="1"/>
</dbReference>
<dbReference type="SUPFAM" id="SSF118116">
    <property type="entry name" value="DNA mismatch repair protein MutL"/>
    <property type="match status" value="1"/>
</dbReference>
<dbReference type="InParanoid" id="G1MRM4"/>
<dbReference type="CDD" id="cd03484">
    <property type="entry name" value="MutL_Trans_hPMS_2_like"/>
    <property type="match status" value="1"/>
</dbReference>
<dbReference type="InterPro" id="IPR014762">
    <property type="entry name" value="DNA_mismatch_repair_CS"/>
</dbReference>
<comment type="similarity">
    <text evidence="2">Belongs to the DNA mismatch repair MutL/HexB family.</text>
</comment>
<dbReference type="GO" id="GO:0016447">
    <property type="term" value="P:somatic recombination of immunoglobulin gene segments"/>
    <property type="evidence" value="ECO:0007669"/>
    <property type="project" value="Ensembl"/>
</dbReference>
<dbReference type="PROSITE" id="PS00058">
    <property type="entry name" value="DNA_MISMATCH_REPAIR_1"/>
    <property type="match status" value="1"/>
</dbReference>
<dbReference type="CDD" id="cd16926">
    <property type="entry name" value="HATPase_MutL-MLH-PMS-like"/>
    <property type="match status" value="1"/>
</dbReference>
<dbReference type="Gene3D" id="3.30.565.10">
    <property type="entry name" value="Histidine kinase-like ATPase, C-terminal domain"/>
    <property type="match status" value="1"/>
</dbReference>
<dbReference type="Ensembl" id="ENSMGAT00000001502.3">
    <property type="protein sequence ID" value="ENSMGAP00000000855.3"/>
    <property type="gene ID" value="ENSMGAG00000001410.3"/>
</dbReference>
<keyword evidence="7" id="KW-0378">Hydrolase</keyword>
<evidence type="ECO:0000256" key="7">
    <source>
        <dbReference type="ARBA" id="ARBA00022801"/>
    </source>
</evidence>
<dbReference type="GO" id="GO:0030983">
    <property type="term" value="F:mismatched DNA binding"/>
    <property type="evidence" value="ECO:0007669"/>
    <property type="project" value="InterPro"/>
</dbReference>
<dbReference type="InterPro" id="IPR013507">
    <property type="entry name" value="DNA_mismatch_S5_2-like"/>
</dbReference>
<reference evidence="16 17" key="1">
    <citation type="journal article" date="2010" name="PLoS Biol.">
        <title>Multi-platform next-generation sequencing of the domestic turkey (Meleagris gallopavo): genome assembly and analysis.</title>
        <authorList>
            <person name="Dalloul R.A."/>
            <person name="Long J.A."/>
            <person name="Zimin A.V."/>
            <person name="Aslam L."/>
            <person name="Beal K."/>
            <person name="Blomberg L.A."/>
            <person name="Bouffard P."/>
            <person name="Burt D.W."/>
            <person name="Crasta O."/>
            <person name="Crooijmans R.P."/>
            <person name="Cooper K."/>
            <person name="Coulombe R.A."/>
            <person name="De S."/>
            <person name="Delany M.E."/>
            <person name="Dodgson J.B."/>
            <person name="Dong J.J."/>
            <person name="Evans C."/>
            <person name="Frederickson K.M."/>
            <person name="Flicek P."/>
            <person name="Florea L."/>
            <person name="Folkerts O."/>
            <person name="Groenen M.A."/>
            <person name="Harkins T.T."/>
            <person name="Herrero J."/>
            <person name="Hoffmann S."/>
            <person name="Megens H.J."/>
            <person name="Jiang A."/>
            <person name="de Jong P."/>
            <person name="Kaiser P."/>
            <person name="Kim H."/>
            <person name="Kim K.W."/>
            <person name="Kim S."/>
            <person name="Langenberger D."/>
            <person name="Lee M.K."/>
            <person name="Lee T."/>
            <person name="Mane S."/>
            <person name="Marcais G."/>
            <person name="Marz M."/>
            <person name="McElroy A.P."/>
            <person name="Modise T."/>
            <person name="Nefedov M."/>
            <person name="Notredame C."/>
            <person name="Paton I.R."/>
            <person name="Payne W.S."/>
            <person name="Pertea G."/>
            <person name="Prickett D."/>
            <person name="Puiu D."/>
            <person name="Qioa D."/>
            <person name="Raineri E."/>
            <person name="Ruffier M."/>
            <person name="Salzberg S.L."/>
            <person name="Schatz M.C."/>
            <person name="Scheuring C."/>
            <person name="Schmidt C.J."/>
            <person name="Schroeder S."/>
            <person name="Searle S.M."/>
            <person name="Smith E.J."/>
            <person name="Smith J."/>
            <person name="Sonstegard T.S."/>
            <person name="Stadler P.F."/>
            <person name="Tafer H."/>
            <person name="Tu Z.J."/>
            <person name="Van Tassell C.P."/>
            <person name="Vilella A.J."/>
            <person name="Williams K.P."/>
            <person name="Yorke J.A."/>
            <person name="Zhang L."/>
            <person name="Zhang H.B."/>
            <person name="Zhang X."/>
            <person name="Zhang Y."/>
            <person name="Reed K.M."/>
        </authorList>
    </citation>
    <scope>NUCLEOTIDE SEQUENCE [LARGE SCALE GENOMIC DNA]</scope>
</reference>
<dbReference type="GO" id="GO:0016887">
    <property type="term" value="F:ATP hydrolysis activity"/>
    <property type="evidence" value="ECO:0007669"/>
    <property type="project" value="InterPro"/>
</dbReference>
<keyword evidence="17" id="KW-1185">Reference proteome</keyword>
<dbReference type="SUPFAM" id="SSF55874">
    <property type="entry name" value="ATPase domain of HSP90 chaperone/DNA topoisomerase II/histidine kinase"/>
    <property type="match status" value="1"/>
</dbReference>
<reference evidence="16" key="2">
    <citation type="submission" date="2025-08" db="UniProtKB">
        <authorList>
            <consortium name="Ensembl"/>
        </authorList>
    </citation>
    <scope>IDENTIFICATION</scope>
</reference>
<dbReference type="GO" id="GO:0140664">
    <property type="term" value="F:ATP-dependent DNA damage sensor activity"/>
    <property type="evidence" value="ECO:0007669"/>
    <property type="project" value="InterPro"/>
</dbReference>
<dbReference type="PANTHER" id="PTHR10073:SF52">
    <property type="entry name" value="MISMATCH REPAIR ENDONUCLEASE PMS2"/>
    <property type="match status" value="1"/>
</dbReference>
<dbReference type="InterPro" id="IPR042120">
    <property type="entry name" value="MutL_C_dimsub"/>
</dbReference>
<evidence type="ECO:0000259" key="14">
    <source>
        <dbReference type="SMART" id="SM00853"/>
    </source>
</evidence>
<dbReference type="GeneTree" id="ENSGT00940000155381"/>
<dbReference type="InterPro" id="IPR014790">
    <property type="entry name" value="MutL_C"/>
</dbReference>
<dbReference type="Gene3D" id="3.30.230.10">
    <property type="match status" value="1"/>
</dbReference>
<dbReference type="InterPro" id="IPR020568">
    <property type="entry name" value="Ribosomal_Su5_D2-typ_SF"/>
</dbReference>
<dbReference type="FunFam" id="3.30.1370.100:FF:000001">
    <property type="entry name" value="Mismatch repair endonuclease pms1, putative"/>
    <property type="match status" value="1"/>
</dbReference>
<dbReference type="Proteomes" id="UP000001645">
    <property type="component" value="Chromosome 16"/>
</dbReference>
<evidence type="ECO:0000256" key="5">
    <source>
        <dbReference type="ARBA" id="ARBA00022759"/>
    </source>
</evidence>
<dbReference type="Pfam" id="PF08676">
    <property type="entry name" value="MutL_C"/>
    <property type="match status" value="1"/>
</dbReference>
<dbReference type="GO" id="GO:0005524">
    <property type="term" value="F:ATP binding"/>
    <property type="evidence" value="ECO:0007669"/>
    <property type="project" value="UniProtKB-KW"/>
</dbReference>
<dbReference type="SMART" id="SM01340">
    <property type="entry name" value="DNA_mis_repair"/>
    <property type="match status" value="1"/>
</dbReference>
<evidence type="ECO:0000256" key="10">
    <source>
        <dbReference type="ARBA" id="ARBA00048778"/>
    </source>
</evidence>
<keyword evidence="3" id="KW-0540">Nuclease</keyword>
<evidence type="ECO:0000256" key="4">
    <source>
        <dbReference type="ARBA" id="ARBA00022741"/>
    </source>
</evidence>
<dbReference type="InterPro" id="IPR002099">
    <property type="entry name" value="MutL/Mlh/PMS"/>
</dbReference>
<organism evidence="16 17">
    <name type="scientific">Meleagris gallopavo</name>
    <name type="common">Wild turkey</name>
    <dbReference type="NCBI Taxonomy" id="9103"/>
    <lineage>
        <taxon>Eukaryota</taxon>
        <taxon>Metazoa</taxon>
        <taxon>Chordata</taxon>
        <taxon>Craniata</taxon>
        <taxon>Vertebrata</taxon>
        <taxon>Euteleostomi</taxon>
        <taxon>Archelosauria</taxon>
        <taxon>Archosauria</taxon>
        <taxon>Dinosauria</taxon>
        <taxon>Saurischia</taxon>
        <taxon>Theropoda</taxon>
        <taxon>Coelurosauria</taxon>
        <taxon>Aves</taxon>
        <taxon>Neognathae</taxon>
        <taxon>Galloanserae</taxon>
        <taxon>Galliformes</taxon>
        <taxon>Phasianidae</taxon>
        <taxon>Meleagridinae</taxon>
        <taxon>Meleagris</taxon>
    </lineage>
</organism>
<keyword evidence="5" id="KW-0255">Endonuclease</keyword>
<evidence type="ECO:0000256" key="8">
    <source>
        <dbReference type="ARBA" id="ARBA00022840"/>
    </source>
</evidence>
<dbReference type="InterPro" id="IPR036890">
    <property type="entry name" value="HATPase_C_sf"/>
</dbReference>
<feature type="domain" description="MutL C-terminal dimerisation" evidence="14">
    <location>
        <begin position="672"/>
        <end position="816"/>
    </location>
</feature>
<reference evidence="16" key="3">
    <citation type="submission" date="2025-09" db="UniProtKB">
        <authorList>
            <consortium name="Ensembl"/>
        </authorList>
    </citation>
    <scope>IDENTIFICATION</scope>
</reference>
<evidence type="ECO:0000313" key="17">
    <source>
        <dbReference type="Proteomes" id="UP000001645"/>
    </source>
</evidence>
<dbReference type="SMART" id="SM00853">
    <property type="entry name" value="MutL_C"/>
    <property type="match status" value="1"/>
</dbReference>
<dbReference type="FunCoup" id="G1MRM4">
    <property type="interactions" value="753"/>
</dbReference>
<dbReference type="Gene3D" id="3.30.1540.20">
    <property type="entry name" value="MutL, C-terminal domain, dimerisation subdomain"/>
    <property type="match status" value="1"/>
</dbReference>
<dbReference type="HOGENOM" id="CLU_004131_0_2_1"/>
<keyword evidence="4" id="KW-0547">Nucleotide-binding</keyword>
<evidence type="ECO:0000256" key="3">
    <source>
        <dbReference type="ARBA" id="ARBA00022722"/>
    </source>
</evidence>
<dbReference type="FunFam" id="3.30.1540.20:FF:000019">
    <property type="entry name" value="PMS1 homolog 2, mismatch repair system component"/>
    <property type="match status" value="1"/>
</dbReference>
<dbReference type="InterPro" id="IPR014721">
    <property type="entry name" value="Ribsml_uS5_D2-typ_fold_subgr"/>
</dbReference>
<comment type="subcellular location">
    <subcellularLocation>
        <location evidence="1">Nucleus</location>
    </subcellularLocation>
</comment>
<accession>G1MRM4</accession>
<dbReference type="GO" id="GO:0006298">
    <property type="term" value="P:mismatch repair"/>
    <property type="evidence" value="ECO:0007669"/>
    <property type="project" value="Ensembl"/>
</dbReference>
<dbReference type="InterPro" id="IPR038973">
    <property type="entry name" value="MutL/Mlh/Pms-like"/>
</dbReference>
<evidence type="ECO:0000256" key="13">
    <source>
        <dbReference type="ARBA" id="ARBA00083250"/>
    </source>
</evidence>
<comment type="catalytic activity">
    <reaction evidence="10">
        <text>ATP + H2O = ADP + phosphate + H(+)</text>
        <dbReference type="Rhea" id="RHEA:13065"/>
        <dbReference type="ChEBI" id="CHEBI:15377"/>
        <dbReference type="ChEBI" id="CHEBI:15378"/>
        <dbReference type="ChEBI" id="CHEBI:30616"/>
        <dbReference type="ChEBI" id="CHEBI:43474"/>
        <dbReference type="ChEBI" id="CHEBI:456216"/>
    </reaction>
    <physiologicalReaction direction="left-to-right" evidence="10">
        <dbReference type="Rhea" id="RHEA:13066"/>
    </physiologicalReaction>
</comment>
<gene>
    <name evidence="16" type="primary">PMS2</name>
</gene>
<dbReference type="InterPro" id="IPR042121">
    <property type="entry name" value="MutL_C_regsub"/>
</dbReference>
<evidence type="ECO:0000256" key="12">
    <source>
        <dbReference type="ARBA" id="ARBA00077255"/>
    </source>
</evidence>
<evidence type="ECO:0000256" key="9">
    <source>
        <dbReference type="ARBA" id="ARBA00023242"/>
    </source>
</evidence>
<dbReference type="GO" id="GO:0004519">
    <property type="term" value="F:endonuclease activity"/>
    <property type="evidence" value="ECO:0007669"/>
    <property type="project" value="UniProtKB-KW"/>
</dbReference>
<dbReference type="FunFam" id="3.30.565.10:FF:000014">
    <property type="entry name" value="Mismatch repair endonuclease pms1, putative"/>
    <property type="match status" value="1"/>
</dbReference>
<evidence type="ECO:0000256" key="2">
    <source>
        <dbReference type="ARBA" id="ARBA00006082"/>
    </source>
</evidence>